<dbReference type="Proteomes" id="UP000823865">
    <property type="component" value="Unassembled WGS sequence"/>
</dbReference>
<sequence>MKGKRVLLTGAMALVPALFFGQGEMIKYGNFDQWIVRNIKESAIIGGNTKSLYEVGPNAVWNNSKAYTNQGGSPWATSNVMAKVAGITKTNTSVYREKRGNGYCACLKTHIEKCVVLGIVNIKVLAAGSLWLGSALEPVTSTSNPMSKLSAGMPLARRPKAVCFDYKVKLSGQPNRIRETGFSRVTKVSGMDMPDVICILQKRWEDAKGNIYAKRVGTMVHRFSKNTGWVNNAQFPIQYGDISKKSGFQSYMGLITGDDTKYCINSKGKNVPIHEVGWADADETPTHIILQFDSSYGGAYVGSVGTTLWVDNVRLVY</sequence>
<dbReference type="EMBL" id="JAHLFU010000214">
    <property type="protein sequence ID" value="MBU3854183.1"/>
    <property type="molecule type" value="Genomic_DNA"/>
</dbReference>
<dbReference type="InterPro" id="IPR038653">
    <property type="entry name" value="Put_CMD_sf"/>
</dbReference>
<evidence type="ECO:0000313" key="3">
    <source>
        <dbReference type="Proteomes" id="UP000823865"/>
    </source>
</evidence>
<dbReference type="Pfam" id="PF13201">
    <property type="entry name" value="PCMD"/>
    <property type="match status" value="1"/>
</dbReference>
<protein>
    <submittedName>
        <fullName evidence="2">PCMD domain-containing protein</fullName>
    </submittedName>
</protein>
<reference evidence="2" key="2">
    <citation type="submission" date="2021-04" db="EMBL/GenBank/DDBJ databases">
        <authorList>
            <person name="Gilroy R."/>
        </authorList>
    </citation>
    <scope>NUCLEOTIDE SEQUENCE</scope>
    <source>
        <strain evidence="2">G3-2149</strain>
    </source>
</reference>
<feature type="domain" description="Putative carbohydrate metabolism" evidence="1">
    <location>
        <begin position="64"/>
        <end position="168"/>
    </location>
</feature>
<comment type="caution">
    <text evidence="2">The sequence shown here is derived from an EMBL/GenBank/DDBJ whole genome shotgun (WGS) entry which is preliminary data.</text>
</comment>
<dbReference type="Gene3D" id="2.60.120.890">
    <property type="entry name" value="BT2081, beta-jelly-roll domain"/>
    <property type="match status" value="1"/>
</dbReference>
<reference evidence="2" key="1">
    <citation type="journal article" date="2021" name="PeerJ">
        <title>Extensive microbial diversity within the chicken gut microbiome revealed by metagenomics and culture.</title>
        <authorList>
            <person name="Gilroy R."/>
            <person name="Ravi A."/>
            <person name="Getino M."/>
            <person name="Pursley I."/>
            <person name="Horton D.L."/>
            <person name="Alikhan N.F."/>
            <person name="Baker D."/>
            <person name="Gharbi K."/>
            <person name="Hall N."/>
            <person name="Watson M."/>
            <person name="Adriaenssens E.M."/>
            <person name="Foster-Nyarko E."/>
            <person name="Jarju S."/>
            <person name="Secka A."/>
            <person name="Antonio M."/>
            <person name="Oren A."/>
            <person name="Chaudhuri R.R."/>
            <person name="La Ragione R."/>
            <person name="Hildebrand F."/>
            <person name="Pallen M.J."/>
        </authorList>
    </citation>
    <scope>NUCLEOTIDE SEQUENCE</scope>
    <source>
        <strain evidence="2">G3-2149</strain>
    </source>
</reference>
<accession>A0A9E2LC78</accession>
<evidence type="ECO:0000259" key="1">
    <source>
        <dbReference type="Pfam" id="PF13201"/>
    </source>
</evidence>
<gene>
    <name evidence="2" type="ORF">H9789_10300</name>
</gene>
<organism evidence="2 3">
    <name type="scientific">Candidatus Paraprevotella stercoravium</name>
    <dbReference type="NCBI Taxonomy" id="2838725"/>
    <lineage>
        <taxon>Bacteria</taxon>
        <taxon>Pseudomonadati</taxon>
        <taxon>Bacteroidota</taxon>
        <taxon>Bacteroidia</taxon>
        <taxon>Bacteroidales</taxon>
        <taxon>Prevotellaceae</taxon>
        <taxon>Paraprevotella</taxon>
    </lineage>
</organism>
<dbReference type="InterPro" id="IPR025112">
    <property type="entry name" value="PCMD"/>
</dbReference>
<evidence type="ECO:0000313" key="2">
    <source>
        <dbReference type="EMBL" id="MBU3854183.1"/>
    </source>
</evidence>
<proteinExistence type="predicted"/>
<name>A0A9E2LC78_9BACT</name>
<dbReference type="AlphaFoldDB" id="A0A9E2LC78"/>